<feature type="transmembrane region" description="Helical" evidence="1">
    <location>
        <begin position="207"/>
        <end position="228"/>
    </location>
</feature>
<dbReference type="AlphaFoldDB" id="A0A0V8RU17"/>
<feature type="transmembrane region" description="Helical" evidence="1">
    <location>
        <begin position="80"/>
        <end position="95"/>
    </location>
</feature>
<name>A0A0V8RU17_PYROC</name>
<feature type="transmembrane region" description="Helical" evidence="1">
    <location>
        <begin position="115"/>
        <end position="131"/>
    </location>
</feature>
<dbReference type="Proteomes" id="UP000053352">
    <property type="component" value="Unassembled WGS sequence"/>
</dbReference>
<gene>
    <name evidence="2" type="ORF">CF15_01595</name>
</gene>
<keyword evidence="3" id="KW-1185">Reference proteome</keyword>
<keyword evidence="1" id="KW-0812">Transmembrane</keyword>
<dbReference type="OrthoDB" id="100386at2157"/>
<proteinExistence type="predicted"/>
<accession>A0A0V8RU17</accession>
<protein>
    <recommendedName>
        <fullName evidence="4">Dolichol kinase</fullName>
    </recommendedName>
</protein>
<dbReference type="EMBL" id="LNTB01000001">
    <property type="protein sequence ID" value="KSW11556.1"/>
    <property type="molecule type" value="Genomic_DNA"/>
</dbReference>
<keyword evidence="1" id="KW-1133">Transmembrane helix</keyword>
<feature type="transmembrane region" description="Helical" evidence="1">
    <location>
        <begin position="52"/>
        <end position="74"/>
    </location>
</feature>
<evidence type="ECO:0008006" key="4">
    <source>
        <dbReference type="Google" id="ProtNLM"/>
    </source>
</evidence>
<comment type="caution">
    <text evidence="2">The sequence shown here is derived from an EMBL/GenBank/DDBJ whole genome shotgun (WGS) entry which is preliminary data.</text>
</comment>
<reference evidence="2 3" key="1">
    <citation type="submission" date="2015-11" db="EMBL/GenBank/DDBJ databases">
        <title>Genome sequence of Pyrodictium occultum PL-19, a marine hyperthermophilic archaeon isolated from Volcano, Italy.</title>
        <authorList>
            <person name="Utturkar S."/>
            <person name="Huber H."/>
            <person name="Leptihn S."/>
            <person name="Brown S."/>
            <person name="Stetter K.O."/>
            <person name="Podar M."/>
        </authorList>
    </citation>
    <scope>NUCLEOTIDE SEQUENCE [LARGE SCALE GENOMIC DNA]</scope>
    <source>
        <strain evidence="2 3">PL-19</strain>
    </source>
</reference>
<feature type="transmembrane region" description="Helical" evidence="1">
    <location>
        <begin position="168"/>
        <end position="195"/>
    </location>
</feature>
<keyword evidence="1" id="KW-0472">Membrane</keyword>
<dbReference type="STRING" id="2309.CF15_01595"/>
<feature type="transmembrane region" description="Helical" evidence="1">
    <location>
        <begin position="137"/>
        <end position="156"/>
    </location>
</feature>
<evidence type="ECO:0000256" key="1">
    <source>
        <dbReference type="SAM" id="Phobius"/>
    </source>
</evidence>
<dbReference type="RefSeq" id="WP_058370232.1">
    <property type="nucleotide sequence ID" value="NZ_LNTB01000001.1"/>
</dbReference>
<organism evidence="2 3">
    <name type="scientific">Pyrodictium occultum</name>
    <dbReference type="NCBI Taxonomy" id="2309"/>
    <lineage>
        <taxon>Archaea</taxon>
        <taxon>Thermoproteota</taxon>
        <taxon>Thermoprotei</taxon>
        <taxon>Desulfurococcales</taxon>
        <taxon>Pyrodictiaceae</taxon>
        <taxon>Pyrodictium</taxon>
    </lineage>
</organism>
<evidence type="ECO:0000313" key="3">
    <source>
        <dbReference type="Proteomes" id="UP000053352"/>
    </source>
</evidence>
<evidence type="ECO:0000313" key="2">
    <source>
        <dbReference type="EMBL" id="KSW11556.1"/>
    </source>
</evidence>
<feature type="transmembrane region" description="Helical" evidence="1">
    <location>
        <begin position="22"/>
        <end position="40"/>
    </location>
</feature>
<sequence>MDILGAYRADTGLLLQDLLRSLPLAAWVLFSIHGLARWSYERARSRWGEAVGIYFARKVIHMAAGGLVALLVPFVFREPWVPFILGLLLAAYVYLPHRTGRLMTWFQDPGNISEVYYCISWALAVLVAWPFDVRIAVLPLFLMSFGDGVTGIIRGIRQRRRVKSWDGTLGFLAVGLPAGLAMLGPVGGLAAAAAALAEKSGLVDDNISVPLVSLAILLAAYHAGLLPAHGPAVASYMAMHGLHASP</sequence>